<dbReference type="Gene3D" id="3.30.70.1230">
    <property type="entry name" value="Nucleotide cyclase"/>
    <property type="match status" value="1"/>
</dbReference>
<dbReference type="AlphaFoldDB" id="A0A9P6FK74"/>
<comment type="caution">
    <text evidence="1">The sequence shown here is derived from an EMBL/GenBank/DDBJ whole genome shotgun (WGS) entry which is preliminary data.</text>
</comment>
<organism evidence="1 2">
    <name type="scientific">Lunasporangiospora selenospora</name>
    <dbReference type="NCBI Taxonomy" id="979761"/>
    <lineage>
        <taxon>Eukaryota</taxon>
        <taxon>Fungi</taxon>
        <taxon>Fungi incertae sedis</taxon>
        <taxon>Mucoromycota</taxon>
        <taxon>Mortierellomycotina</taxon>
        <taxon>Mortierellomycetes</taxon>
        <taxon>Mortierellales</taxon>
        <taxon>Mortierellaceae</taxon>
        <taxon>Lunasporangiospora</taxon>
    </lineage>
</organism>
<feature type="non-terminal residue" evidence="1">
    <location>
        <position position="75"/>
    </location>
</feature>
<evidence type="ECO:0000313" key="1">
    <source>
        <dbReference type="EMBL" id="KAF9576057.1"/>
    </source>
</evidence>
<protein>
    <submittedName>
        <fullName evidence="1">Uncharacterized protein</fullName>
    </submittedName>
</protein>
<dbReference type="Proteomes" id="UP000780801">
    <property type="component" value="Unassembled WGS sequence"/>
</dbReference>
<gene>
    <name evidence="1" type="ORF">BGW38_008172</name>
</gene>
<dbReference type="InterPro" id="IPR029787">
    <property type="entry name" value="Nucleotide_cyclase"/>
</dbReference>
<dbReference type="EMBL" id="JAABOA010005552">
    <property type="protein sequence ID" value="KAF9576057.1"/>
    <property type="molecule type" value="Genomic_DNA"/>
</dbReference>
<accession>A0A9P6FK74</accession>
<keyword evidence="2" id="KW-1185">Reference proteome</keyword>
<sequence>FVRSLHAEEDRNLDMPYKFTQFGAVLMVDLVGFSQITTIASSKGDVGAERLSAKVGEFFDHAIRIIEYHGGDVVK</sequence>
<evidence type="ECO:0000313" key="2">
    <source>
        <dbReference type="Proteomes" id="UP000780801"/>
    </source>
</evidence>
<reference evidence="1" key="1">
    <citation type="journal article" date="2020" name="Fungal Divers.">
        <title>Resolving the Mortierellaceae phylogeny through synthesis of multi-gene phylogenetics and phylogenomics.</title>
        <authorList>
            <person name="Vandepol N."/>
            <person name="Liber J."/>
            <person name="Desiro A."/>
            <person name="Na H."/>
            <person name="Kennedy M."/>
            <person name="Barry K."/>
            <person name="Grigoriev I.V."/>
            <person name="Miller A.N."/>
            <person name="O'Donnell K."/>
            <person name="Stajich J.E."/>
            <person name="Bonito G."/>
        </authorList>
    </citation>
    <scope>NUCLEOTIDE SEQUENCE</scope>
    <source>
        <strain evidence="1">KOD1015</strain>
    </source>
</reference>
<name>A0A9P6FK74_9FUNG</name>
<feature type="non-terminal residue" evidence="1">
    <location>
        <position position="1"/>
    </location>
</feature>
<dbReference type="OrthoDB" id="2157376at2759"/>
<proteinExistence type="predicted"/>
<dbReference type="SUPFAM" id="SSF55073">
    <property type="entry name" value="Nucleotide cyclase"/>
    <property type="match status" value="1"/>
</dbReference>